<name>A0ABQ0KFJ9_MYCNV</name>
<dbReference type="EMBL" id="BCTA01000022">
    <property type="protein sequence ID" value="GAT08328.1"/>
    <property type="molecule type" value="Genomic_DNA"/>
</dbReference>
<evidence type="ECO:0000313" key="1">
    <source>
        <dbReference type="EMBL" id="GAT08328.1"/>
    </source>
</evidence>
<comment type="caution">
    <text evidence="1">The sequence shown here is derived from an EMBL/GenBank/DDBJ whole genome shotgun (WGS) entry which is preliminary data.</text>
</comment>
<dbReference type="Proteomes" id="UP000069773">
    <property type="component" value="Unassembled WGS sequence"/>
</dbReference>
<evidence type="ECO:0008006" key="3">
    <source>
        <dbReference type="Google" id="ProtNLM"/>
    </source>
</evidence>
<proteinExistence type="predicted"/>
<reference evidence="1 2" key="1">
    <citation type="journal article" date="2016" name="Genome Announc.">
        <title>Draft Genome Sequences of Five Rapidly Growing Mycobacterium Species, M. thermoresistibile, M. fortuitum subsp. acetamidolyticum, M. canariasense, M. brisbanense, and M. novocastrense.</title>
        <authorList>
            <person name="Katahira K."/>
            <person name="Ogura Y."/>
            <person name="Gotoh Y."/>
            <person name="Hayashi T."/>
        </authorList>
    </citation>
    <scope>NUCLEOTIDE SEQUENCE [LARGE SCALE GENOMIC DNA]</scope>
    <source>
        <strain evidence="1 2">JCM18114</strain>
    </source>
</reference>
<keyword evidence="2" id="KW-1185">Reference proteome</keyword>
<accession>A0ABQ0KFJ9</accession>
<protein>
    <recommendedName>
        <fullName evidence="3">AbiEi antitoxin C-terminal domain-containing protein</fullName>
    </recommendedName>
</protein>
<evidence type="ECO:0000313" key="2">
    <source>
        <dbReference type="Proteomes" id="UP000069773"/>
    </source>
</evidence>
<gene>
    <name evidence="1" type="ORF">RMCN_1461</name>
</gene>
<sequence>MSALPASIRRMEEAFVGGELLGRGLTRGQLRSRYKRVKPRVYVPRGASPSVELAAHAAWLWTDRRGIVAGRAAASLHGAQWVNPDTPIDMIGPRERPRRGVVIRNERIDWDEVCAIGDLAVTTPARTALDLARHLSRDVAVRHLDALAAATGLTVDDVAPLLERYRGWRGMKRARIALDLMDGGAQSPKETWLRLLVVDAGYPRPRTQIRVSDGVAEAILDMGWDEPMIALDYDGEQHQTERRRFVHDIDRNALVECLGWLDIHVVKEHSRGLILHRLREAAERRAWFPLAKRTPGS</sequence>
<organism evidence="1 2">
    <name type="scientific">Mycolicibacterium novocastrense</name>
    <name type="common">Mycobacterium novocastrense</name>
    <dbReference type="NCBI Taxonomy" id="59813"/>
    <lineage>
        <taxon>Bacteria</taxon>
        <taxon>Bacillati</taxon>
        <taxon>Actinomycetota</taxon>
        <taxon>Actinomycetes</taxon>
        <taxon>Mycobacteriales</taxon>
        <taxon>Mycobacteriaceae</taxon>
        <taxon>Mycolicibacterium</taxon>
    </lineage>
</organism>